<evidence type="ECO:0000256" key="2">
    <source>
        <dbReference type="ARBA" id="ARBA00022917"/>
    </source>
</evidence>
<dbReference type="GO" id="GO:0006412">
    <property type="term" value="P:translation"/>
    <property type="evidence" value="ECO:0007669"/>
    <property type="project" value="UniProtKB-KW"/>
</dbReference>
<dbReference type="PANTHER" id="PTHR30411">
    <property type="entry name" value="CYTOPLASMIC PROTEIN"/>
    <property type="match status" value="1"/>
</dbReference>
<keyword evidence="3" id="KW-0456">Lyase</keyword>
<keyword evidence="2" id="KW-0648">Protein biosynthesis</keyword>
<dbReference type="NCBIfam" id="TIGR00011">
    <property type="entry name" value="YbaK_EbsC"/>
    <property type="match status" value="1"/>
</dbReference>
<dbReference type="InterPro" id="IPR036754">
    <property type="entry name" value="YbaK/aa-tRNA-synt-asso_dom_sf"/>
</dbReference>
<comment type="similarity">
    <text evidence="1">Belongs to the prolyl-tRNA editing family. YbaK/EbsC subfamily.</text>
</comment>
<dbReference type="PANTHER" id="PTHR30411:SF0">
    <property type="entry name" value="CYS-TRNA(PRO)_CYS-TRNA(CYS) DEACYLASE YBAK"/>
    <property type="match status" value="1"/>
</dbReference>
<dbReference type="Proteomes" id="UP000243528">
    <property type="component" value="Unassembled WGS sequence"/>
</dbReference>
<dbReference type="GO" id="GO:0002161">
    <property type="term" value="F:aminoacyl-tRNA deacylase activity"/>
    <property type="evidence" value="ECO:0007669"/>
    <property type="project" value="InterPro"/>
</dbReference>
<dbReference type="PIRSF" id="PIRSF006181">
    <property type="entry name" value="EbsC_YbaK"/>
    <property type="match status" value="1"/>
</dbReference>
<keyword evidence="6" id="KW-1185">Reference proteome</keyword>
<reference evidence="5 6" key="1">
    <citation type="submission" date="2018-03" db="EMBL/GenBank/DDBJ databases">
        <title>Genomic Encyclopedia of Archaeal and Bacterial Type Strains, Phase II (KMG-II): from individual species to whole genera.</title>
        <authorList>
            <person name="Goeker M."/>
        </authorList>
    </citation>
    <scope>NUCLEOTIDE SEQUENCE [LARGE SCALE GENOMIC DNA]</scope>
    <source>
        <strain evidence="5 6">DSM 45211</strain>
    </source>
</reference>
<dbReference type="Gene3D" id="3.90.960.10">
    <property type="entry name" value="YbaK/aminoacyl-tRNA synthetase-associated domain"/>
    <property type="match status" value="1"/>
</dbReference>
<sequence length="144" mass="15212">MPYTLHPYTHDSSAPSFGLEAARALGVVPARVFKTLLAEIDDAFVVAVVPVSGSLDLKALARAASGKRAVMAATSRAERATGYVVGGISPFGQRKKLPTVVDESVFDHETVYVSAGRRGLDLEITPSNLVRTTEAKTATIARVS</sequence>
<comment type="caution">
    <text evidence="5">The sequence shown here is derived from an EMBL/GenBank/DDBJ whole genome shotgun (WGS) entry which is preliminary data.</text>
</comment>
<dbReference type="InterPro" id="IPR007214">
    <property type="entry name" value="YbaK/aa-tRNA-synth-assoc-dom"/>
</dbReference>
<evidence type="ECO:0000313" key="5">
    <source>
        <dbReference type="EMBL" id="PSL04206.1"/>
    </source>
</evidence>
<feature type="domain" description="YbaK/aminoacyl-tRNA synthetase-associated" evidence="4">
    <location>
        <begin position="20"/>
        <end position="131"/>
    </location>
</feature>
<gene>
    <name evidence="5" type="ORF">CLV30_106211</name>
</gene>
<dbReference type="AlphaFoldDB" id="A0A2P8E416"/>
<name>A0A2P8E416_9ACTN</name>
<evidence type="ECO:0000313" key="6">
    <source>
        <dbReference type="Proteomes" id="UP000243528"/>
    </source>
</evidence>
<dbReference type="Pfam" id="PF04073">
    <property type="entry name" value="tRNA_edit"/>
    <property type="match status" value="1"/>
</dbReference>
<dbReference type="InterPro" id="IPR004369">
    <property type="entry name" value="Prolyl-tRNA_editing_YbaK/EbsC"/>
</dbReference>
<evidence type="ECO:0000256" key="3">
    <source>
        <dbReference type="ARBA" id="ARBA00023239"/>
    </source>
</evidence>
<protein>
    <submittedName>
        <fullName evidence="5">Transcriptional regulator</fullName>
    </submittedName>
</protein>
<dbReference type="SUPFAM" id="SSF55826">
    <property type="entry name" value="YbaK/ProRS associated domain"/>
    <property type="match status" value="1"/>
</dbReference>
<dbReference type="CDD" id="cd00002">
    <property type="entry name" value="YbaK_deacylase"/>
    <property type="match status" value="1"/>
</dbReference>
<evidence type="ECO:0000259" key="4">
    <source>
        <dbReference type="Pfam" id="PF04073"/>
    </source>
</evidence>
<accession>A0A2P8E416</accession>
<dbReference type="EMBL" id="PYGE01000006">
    <property type="protein sequence ID" value="PSL04206.1"/>
    <property type="molecule type" value="Genomic_DNA"/>
</dbReference>
<dbReference type="GO" id="GO:0016829">
    <property type="term" value="F:lyase activity"/>
    <property type="evidence" value="ECO:0007669"/>
    <property type="project" value="UniProtKB-KW"/>
</dbReference>
<organism evidence="5 6">
    <name type="scientific">Haloactinopolyspora alba</name>
    <dbReference type="NCBI Taxonomy" id="648780"/>
    <lineage>
        <taxon>Bacteria</taxon>
        <taxon>Bacillati</taxon>
        <taxon>Actinomycetota</taxon>
        <taxon>Actinomycetes</taxon>
        <taxon>Jiangellales</taxon>
        <taxon>Jiangellaceae</taxon>
        <taxon>Haloactinopolyspora</taxon>
    </lineage>
</organism>
<evidence type="ECO:0000256" key="1">
    <source>
        <dbReference type="ARBA" id="ARBA00009798"/>
    </source>
</evidence>
<proteinExistence type="inferred from homology"/>